<evidence type="ECO:0000256" key="7">
    <source>
        <dbReference type="ARBA" id="ARBA00022519"/>
    </source>
</evidence>
<evidence type="ECO:0000256" key="4">
    <source>
        <dbReference type="ARBA" id="ARBA00017575"/>
    </source>
</evidence>
<dbReference type="PANTHER" id="PTHR34299">
    <property type="entry name" value="DIACYLGLYCEROL KINASE"/>
    <property type="match status" value="1"/>
</dbReference>
<dbReference type="InterPro" id="IPR033718">
    <property type="entry name" value="DAGK_prok"/>
</dbReference>
<comment type="cofactor">
    <cofactor evidence="23">
        <name>Mg(2+)</name>
        <dbReference type="ChEBI" id="CHEBI:18420"/>
    </cofactor>
    <text evidence="23">Mn(2+), Zn(2+), Cd(2+) and Co(2+) support activity to lesser extents.</text>
</comment>
<comment type="caution">
    <text evidence="24">Lacks conserved residue(s) required for the propagation of feature annotation.</text>
</comment>
<dbReference type="Gene3D" id="1.10.287.3610">
    <property type="match status" value="1"/>
</dbReference>
<feature type="binding site" evidence="22">
    <location>
        <position position="11"/>
    </location>
    <ligand>
        <name>ATP</name>
        <dbReference type="ChEBI" id="CHEBI:30616"/>
    </ligand>
</feature>
<keyword evidence="9 24" id="KW-0812">Transmembrane</keyword>
<evidence type="ECO:0000256" key="12">
    <source>
        <dbReference type="ARBA" id="ARBA00022777"/>
    </source>
</evidence>
<keyword evidence="17 24" id="KW-0472">Membrane</keyword>
<keyword evidence="16 24" id="KW-0443">Lipid metabolism</keyword>
<dbReference type="Pfam" id="PF01219">
    <property type="entry name" value="DAGK_prokar"/>
    <property type="match status" value="1"/>
</dbReference>
<comment type="subcellular location">
    <subcellularLocation>
        <location evidence="1 24">Cell inner membrane</location>
        <topology evidence="1 24">Multi-pass membrane protein</topology>
    </subcellularLocation>
</comment>
<feature type="binding site" evidence="23">
    <location>
        <position position="78"/>
    </location>
    <ligand>
        <name>a divalent metal cation</name>
        <dbReference type="ChEBI" id="CHEBI:60240"/>
    </ligand>
</feature>
<keyword evidence="12 24" id="KW-0418">Kinase</keyword>
<evidence type="ECO:0000256" key="21">
    <source>
        <dbReference type="PIRSR" id="PIRSR600829-2"/>
    </source>
</evidence>
<comment type="similarity">
    <text evidence="2 24">Belongs to the bacterial diacylglycerol kinase family.</text>
</comment>
<keyword evidence="11 22" id="KW-0547">Nucleotide-binding</keyword>
<keyword evidence="18" id="KW-0594">Phospholipid biosynthesis</keyword>
<feature type="binding site" evidence="21">
    <location>
        <position position="100"/>
    </location>
    <ligand>
        <name>substrate</name>
    </ligand>
</feature>
<keyword evidence="8 24" id="KW-0808">Transferase</keyword>
<protein>
    <recommendedName>
        <fullName evidence="4 24">Diacylglycerol kinase</fullName>
        <ecNumber evidence="3 24">2.7.1.107</ecNumber>
    </recommendedName>
</protein>
<dbReference type="CDD" id="cd14264">
    <property type="entry name" value="DAGK_IM"/>
    <property type="match status" value="1"/>
</dbReference>
<dbReference type="GO" id="GO:0005886">
    <property type="term" value="C:plasma membrane"/>
    <property type="evidence" value="ECO:0007669"/>
    <property type="project" value="UniProtKB-SubCell"/>
</dbReference>
<feature type="binding site" evidence="22">
    <location>
        <begin position="87"/>
        <end position="89"/>
    </location>
    <ligand>
        <name>ATP</name>
        <dbReference type="ChEBI" id="CHEBI:30616"/>
    </ligand>
</feature>
<evidence type="ECO:0000256" key="6">
    <source>
        <dbReference type="ARBA" id="ARBA00022516"/>
    </source>
</evidence>
<dbReference type="InterPro" id="IPR036945">
    <property type="entry name" value="DAGK_sf"/>
</dbReference>
<evidence type="ECO:0000256" key="16">
    <source>
        <dbReference type="ARBA" id="ARBA00023098"/>
    </source>
</evidence>
<dbReference type="GO" id="GO:0046872">
    <property type="term" value="F:metal ion binding"/>
    <property type="evidence" value="ECO:0007669"/>
    <property type="project" value="UniProtKB-KW"/>
</dbReference>
<evidence type="ECO:0000256" key="18">
    <source>
        <dbReference type="ARBA" id="ARBA00023209"/>
    </source>
</evidence>
<keyword evidence="14 23" id="KW-0460">Magnesium</keyword>
<evidence type="ECO:0000256" key="22">
    <source>
        <dbReference type="PIRSR" id="PIRSR600829-3"/>
    </source>
</evidence>
<evidence type="ECO:0000313" key="26">
    <source>
        <dbReference type="Proteomes" id="UP000018458"/>
    </source>
</evidence>
<feature type="transmembrane region" description="Helical" evidence="24">
    <location>
        <begin position="98"/>
        <end position="119"/>
    </location>
</feature>
<gene>
    <name evidence="25" type="ORF">HMPREF9444_00836</name>
</gene>
<keyword evidence="7 24" id="KW-0997">Cell inner membrane</keyword>
<evidence type="ECO:0000313" key="25">
    <source>
        <dbReference type="EMBL" id="EFY07351.1"/>
    </source>
</evidence>
<feature type="binding site" evidence="21">
    <location>
        <position position="71"/>
    </location>
    <ligand>
        <name>substrate</name>
    </ligand>
</feature>
<evidence type="ECO:0000256" key="19">
    <source>
        <dbReference type="ARBA" id="ARBA00023264"/>
    </source>
</evidence>
<feature type="binding site" evidence="22">
    <location>
        <position position="78"/>
    </location>
    <ligand>
        <name>ATP</name>
        <dbReference type="ChEBI" id="CHEBI:30616"/>
    </ligand>
</feature>
<organism evidence="25 26">
    <name type="scientific">Succinatimonas hippei (strain DSM 22608 / JCM 16073 / KCTC 15190 / YIT 12066)</name>
    <dbReference type="NCBI Taxonomy" id="762983"/>
    <lineage>
        <taxon>Bacteria</taxon>
        <taxon>Pseudomonadati</taxon>
        <taxon>Pseudomonadota</taxon>
        <taxon>Gammaproteobacteria</taxon>
        <taxon>Aeromonadales</taxon>
        <taxon>Succinivibrionaceae</taxon>
        <taxon>Succinatimonas</taxon>
    </lineage>
</organism>
<evidence type="ECO:0000256" key="8">
    <source>
        <dbReference type="ARBA" id="ARBA00022679"/>
    </source>
</evidence>
<evidence type="ECO:0000256" key="11">
    <source>
        <dbReference type="ARBA" id="ARBA00022741"/>
    </source>
</evidence>
<evidence type="ECO:0000256" key="9">
    <source>
        <dbReference type="ARBA" id="ARBA00022692"/>
    </source>
</evidence>
<dbReference type="PANTHER" id="PTHR34299:SF1">
    <property type="entry name" value="DIACYLGLYCEROL KINASE"/>
    <property type="match status" value="1"/>
</dbReference>
<comment type="function">
    <text evidence="24">Catalyzes the ATP-dependent phosphorylation of sn-l,2-diacylglycerol (DAG) to phosphatidic acid. Involved in the recycling of diacylglycerol produced as a by-product during membrane-derived oligosaccharide (MDO) biosynthesis.</text>
</comment>
<feature type="binding site" evidence="23">
    <location>
        <position position="30"/>
    </location>
    <ligand>
        <name>a divalent metal cation</name>
        <dbReference type="ChEBI" id="CHEBI:60240"/>
    </ligand>
</feature>
<dbReference type="AlphaFoldDB" id="E8LJF9"/>
<name>E8LJF9_SUCHY</name>
<keyword evidence="13 22" id="KW-0067">ATP-binding</keyword>
<evidence type="ECO:0000256" key="14">
    <source>
        <dbReference type="ARBA" id="ARBA00022842"/>
    </source>
</evidence>
<keyword evidence="5" id="KW-1003">Cell membrane</keyword>
<keyword evidence="26" id="KW-1185">Reference proteome</keyword>
<dbReference type="eggNOG" id="COG0818">
    <property type="taxonomic scope" value="Bacteria"/>
</dbReference>
<dbReference type="STRING" id="762983.HMPREF9444_00836"/>
<dbReference type="EC" id="2.7.1.107" evidence="3 24"/>
<reference evidence="25 26" key="1">
    <citation type="submission" date="2011-01" db="EMBL/GenBank/DDBJ databases">
        <authorList>
            <person name="Weinstock G."/>
            <person name="Sodergren E."/>
            <person name="Clifton S."/>
            <person name="Fulton L."/>
            <person name="Fulton B."/>
            <person name="Courtney L."/>
            <person name="Fronick C."/>
            <person name="Harrison M."/>
            <person name="Strong C."/>
            <person name="Farmer C."/>
            <person name="Delahaunty K."/>
            <person name="Markovic C."/>
            <person name="Hall O."/>
            <person name="Minx P."/>
            <person name="Tomlinson C."/>
            <person name="Mitreva M."/>
            <person name="Hou S."/>
            <person name="Chen J."/>
            <person name="Wollam A."/>
            <person name="Pepin K.H."/>
            <person name="Johnson M."/>
            <person name="Bhonagiri V."/>
            <person name="Zhang X."/>
            <person name="Suruliraj S."/>
            <person name="Warren W."/>
            <person name="Chinwalla A."/>
            <person name="Mardis E.R."/>
            <person name="Wilson R.K."/>
        </authorList>
    </citation>
    <scope>NUCLEOTIDE SEQUENCE [LARGE SCALE GENOMIC DNA]</scope>
    <source>
        <strain evidence="26">DSM 22608 / JCM 16073 / KCTC 15190 / YIT 12066</strain>
    </source>
</reference>
<dbReference type="HOGENOM" id="CLU_112343_3_1_6"/>
<dbReference type="OrthoDB" id="9796011at2"/>
<keyword evidence="19 24" id="KW-1208">Phospholipid metabolism</keyword>
<feature type="binding site" evidence="22">
    <location>
        <position position="18"/>
    </location>
    <ligand>
        <name>ATP</name>
        <dbReference type="ChEBI" id="CHEBI:30616"/>
    </ligand>
</feature>
<evidence type="ECO:0000256" key="17">
    <source>
        <dbReference type="ARBA" id="ARBA00023136"/>
    </source>
</evidence>
<dbReference type="Proteomes" id="UP000018458">
    <property type="component" value="Unassembled WGS sequence"/>
</dbReference>
<dbReference type="InterPro" id="IPR000829">
    <property type="entry name" value="DAGK"/>
</dbReference>
<evidence type="ECO:0000256" key="1">
    <source>
        <dbReference type="ARBA" id="ARBA00004429"/>
    </source>
</evidence>
<evidence type="ECO:0000256" key="10">
    <source>
        <dbReference type="ARBA" id="ARBA00022723"/>
    </source>
</evidence>
<accession>E8LJF9</accession>
<comment type="caution">
    <text evidence="25">The sequence shown here is derived from an EMBL/GenBank/DDBJ whole genome shotgun (WGS) entry which is preliminary data.</text>
</comment>
<evidence type="ECO:0000256" key="5">
    <source>
        <dbReference type="ARBA" id="ARBA00022475"/>
    </source>
</evidence>
<dbReference type="GO" id="GO:0006654">
    <property type="term" value="P:phosphatidic acid biosynthetic process"/>
    <property type="evidence" value="ECO:0007669"/>
    <property type="project" value="InterPro"/>
</dbReference>
<feature type="binding site" evidence="22">
    <location>
        <position position="30"/>
    </location>
    <ligand>
        <name>ATP</name>
        <dbReference type="ChEBI" id="CHEBI:30616"/>
    </ligand>
</feature>
<feature type="binding site" evidence="21">
    <location>
        <begin position="32"/>
        <end position="36"/>
    </location>
    <ligand>
        <name>substrate</name>
    </ligand>
</feature>
<keyword evidence="15 24" id="KW-1133">Transmembrane helix</keyword>
<dbReference type="GO" id="GO:0004143">
    <property type="term" value="F:ATP-dependent diacylglycerol kinase activity"/>
    <property type="evidence" value="ECO:0007669"/>
    <property type="project" value="UniProtKB-EC"/>
</dbReference>
<feature type="active site" description="Proton acceptor" evidence="20">
    <location>
        <position position="71"/>
    </location>
</feature>
<evidence type="ECO:0000256" key="24">
    <source>
        <dbReference type="RuleBase" id="RU363065"/>
    </source>
</evidence>
<dbReference type="PROSITE" id="PS01069">
    <property type="entry name" value="DAGK_PROKAR"/>
    <property type="match status" value="1"/>
</dbReference>
<comment type="catalytic activity">
    <reaction evidence="24">
        <text>a 1,2-diacyl-sn-glycerol + ATP = a 1,2-diacyl-sn-glycero-3-phosphate + ADP + H(+)</text>
        <dbReference type="Rhea" id="RHEA:10272"/>
        <dbReference type="ChEBI" id="CHEBI:15378"/>
        <dbReference type="ChEBI" id="CHEBI:17815"/>
        <dbReference type="ChEBI" id="CHEBI:30616"/>
        <dbReference type="ChEBI" id="CHEBI:58608"/>
        <dbReference type="ChEBI" id="CHEBI:456216"/>
        <dbReference type="EC" id="2.7.1.107"/>
    </reaction>
</comment>
<evidence type="ECO:0000256" key="13">
    <source>
        <dbReference type="ARBA" id="ARBA00022840"/>
    </source>
</evidence>
<feature type="binding site" evidence="21">
    <location>
        <position position="11"/>
    </location>
    <ligand>
        <name>substrate</name>
    </ligand>
</feature>
<feature type="transmembrane region" description="Helical" evidence="24">
    <location>
        <begin position="56"/>
        <end position="77"/>
    </location>
</feature>
<evidence type="ECO:0000256" key="3">
    <source>
        <dbReference type="ARBA" id="ARBA00012133"/>
    </source>
</evidence>
<sequence>MAKPGATGLRRILNAGYYSFKGFKAGFKYEAAVRQELFLAIPLTILSFYLADDLAVLLLLIVLPWLTIAFELVNSAIEAVVDRIGNEYHELSGRAKDLGSACVFVLLILTLFAYFAAIMSKFAFWSF</sequence>
<feature type="binding site" evidence="22">
    <location>
        <begin position="96"/>
        <end position="97"/>
    </location>
    <ligand>
        <name>ATP</name>
        <dbReference type="ChEBI" id="CHEBI:30616"/>
    </ligand>
</feature>
<evidence type="ECO:0000256" key="2">
    <source>
        <dbReference type="ARBA" id="ARBA00005967"/>
    </source>
</evidence>
<dbReference type="RefSeq" id="WP_009143047.1">
    <property type="nucleotide sequence ID" value="NZ_GL830977.1"/>
</dbReference>
<dbReference type="EMBL" id="AEVO01000040">
    <property type="protein sequence ID" value="EFY07351.1"/>
    <property type="molecule type" value="Genomic_DNA"/>
</dbReference>
<evidence type="ECO:0000256" key="15">
    <source>
        <dbReference type="ARBA" id="ARBA00022989"/>
    </source>
</evidence>
<keyword evidence="6" id="KW-0444">Lipid biosynthesis</keyword>
<dbReference type="GO" id="GO:0005524">
    <property type="term" value="F:ATP binding"/>
    <property type="evidence" value="ECO:0007669"/>
    <property type="project" value="UniProtKB-KW"/>
</dbReference>
<keyword evidence="10 23" id="KW-0479">Metal-binding</keyword>
<evidence type="ECO:0000256" key="20">
    <source>
        <dbReference type="PIRSR" id="PIRSR600829-1"/>
    </source>
</evidence>
<evidence type="ECO:0000256" key="23">
    <source>
        <dbReference type="PIRSR" id="PIRSR600829-4"/>
    </source>
</evidence>
<proteinExistence type="inferred from homology"/>